<dbReference type="InterPro" id="IPR036908">
    <property type="entry name" value="RlpA-like_sf"/>
</dbReference>
<evidence type="ECO:0000259" key="6">
    <source>
        <dbReference type="Pfam" id="PF03330"/>
    </source>
</evidence>
<dbReference type="AlphaFoldDB" id="A0A285S833"/>
<keyword evidence="2 3" id="KW-0961">Cell wall biogenesis/degradation</keyword>
<dbReference type="Proteomes" id="UP000219331">
    <property type="component" value="Unassembled WGS sequence"/>
</dbReference>
<dbReference type="CDD" id="cd22268">
    <property type="entry name" value="DPBB_RlpA-like"/>
    <property type="match status" value="1"/>
</dbReference>
<dbReference type="EMBL" id="OBML01000004">
    <property type="protein sequence ID" value="SOC03601.1"/>
    <property type="molecule type" value="Genomic_DNA"/>
</dbReference>
<feature type="region of interest" description="Disordered" evidence="5">
    <location>
        <begin position="1"/>
        <end position="33"/>
    </location>
</feature>
<evidence type="ECO:0000256" key="3">
    <source>
        <dbReference type="HAMAP-Rule" id="MF_02071"/>
    </source>
</evidence>
<evidence type="ECO:0000256" key="5">
    <source>
        <dbReference type="SAM" id="MobiDB-lite"/>
    </source>
</evidence>
<feature type="domain" description="RlpA-like protein double-psi beta-barrel" evidence="6">
    <location>
        <begin position="123"/>
        <end position="213"/>
    </location>
</feature>
<dbReference type="GO" id="GO:0000270">
    <property type="term" value="P:peptidoglycan metabolic process"/>
    <property type="evidence" value="ECO:0007669"/>
    <property type="project" value="UniProtKB-UniRule"/>
</dbReference>
<gene>
    <name evidence="3" type="primary">rlpA</name>
    <name evidence="7" type="ORF">SAMN05421512_104194</name>
</gene>
<dbReference type="InterPro" id="IPR034718">
    <property type="entry name" value="RlpA"/>
</dbReference>
<dbReference type="PANTHER" id="PTHR34183:SF1">
    <property type="entry name" value="ENDOLYTIC PEPTIDOGLYCAN TRANSGLYCOSYLASE RLPA"/>
    <property type="match status" value="1"/>
</dbReference>
<keyword evidence="7" id="KW-0449">Lipoprotein</keyword>
<organism evidence="7 8">
    <name type="scientific">Stappia indica</name>
    <dbReference type="NCBI Taxonomy" id="538381"/>
    <lineage>
        <taxon>Bacteria</taxon>
        <taxon>Pseudomonadati</taxon>
        <taxon>Pseudomonadota</taxon>
        <taxon>Alphaproteobacteria</taxon>
        <taxon>Hyphomicrobiales</taxon>
        <taxon>Stappiaceae</taxon>
        <taxon>Stappia</taxon>
    </lineage>
</organism>
<dbReference type="GO" id="GO:0008932">
    <property type="term" value="F:lytic endotransglycosylase activity"/>
    <property type="evidence" value="ECO:0007669"/>
    <property type="project" value="UniProtKB-UniRule"/>
</dbReference>
<dbReference type="EC" id="4.2.2.-" evidence="3"/>
<reference evidence="7 8" key="1">
    <citation type="submission" date="2017-08" db="EMBL/GenBank/DDBJ databases">
        <authorList>
            <person name="de Groot N.N."/>
        </authorList>
    </citation>
    <scope>NUCLEOTIDE SEQUENCE [LARGE SCALE GENOMIC DNA]</scope>
    <source>
        <strain evidence="7 8">USBA 352</strain>
    </source>
</reference>
<protein>
    <recommendedName>
        <fullName evidence="3">Endolytic peptidoglycan transglycosylase RlpA</fullName>
        <ecNumber evidence="3">4.2.2.-</ecNumber>
    </recommendedName>
</protein>
<dbReference type="InterPro" id="IPR009009">
    <property type="entry name" value="RlpA-like_DPBB"/>
</dbReference>
<dbReference type="SUPFAM" id="SSF50685">
    <property type="entry name" value="Barwin-like endoglucanases"/>
    <property type="match status" value="1"/>
</dbReference>
<dbReference type="Pfam" id="PF03330">
    <property type="entry name" value="DPBB_1"/>
    <property type="match status" value="1"/>
</dbReference>
<comment type="similarity">
    <text evidence="3 4">Belongs to the RlpA family.</text>
</comment>
<keyword evidence="1 3" id="KW-0456">Lyase</keyword>
<proteinExistence type="inferred from homology"/>
<keyword evidence="8" id="KW-1185">Reference proteome</keyword>
<dbReference type="PANTHER" id="PTHR34183">
    <property type="entry name" value="ENDOLYTIC PEPTIDOGLYCAN TRANSGLYCOSYLASE RLPA"/>
    <property type="match status" value="1"/>
</dbReference>
<comment type="function">
    <text evidence="3">Lytic transglycosylase with a strong preference for naked glycan strands that lack stem peptides.</text>
</comment>
<evidence type="ECO:0000256" key="4">
    <source>
        <dbReference type="RuleBase" id="RU003495"/>
    </source>
</evidence>
<dbReference type="OrthoDB" id="9779128at2"/>
<evidence type="ECO:0000313" key="7">
    <source>
        <dbReference type="EMBL" id="SOC03601.1"/>
    </source>
</evidence>
<dbReference type="NCBIfam" id="TIGR00413">
    <property type="entry name" value="rlpA"/>
    <property type="match status" value="1"/>
</dbReference>
<dbReference type="RefSeq" id="WP_097174608.1">
    <property type="nucleotide sequence ID" value="NZ_OBML01000004.1"/>
</dbReference>
<accession>A0A285S833</accession>
<sequence length="404" mass="41602">MNDGKDPAARRHLSTGPKGANPICASEGLPRSSSVAPVNGRLLTSRSFGILAVSSLCLALAACGTAPKGKKVKFSEEKYGVAASPRVVSGNQPVPKGGGRYMVGKPYKVAGKWYHPKDNPNYTSTGLASWYGPTFHGRMTANGEIFDRNAPTAAHTTMPLPSYARVTNLKNGRSMIVRVNDRGPFHGNRTIDLSEKVATMLDFKSAGVAKVKVEYVGKARMDGQDQSFLMASYRGPGSVEPGATMPGTMLAQADIPAASPTPASGPAPVPRNRPYGPVIAGSGSFGQMVVAAFDPAVAFESSAASVQVASLSTFEGAVPASGGQAAPSAPVMSYDGNAPSAVPAVATEPVLAPGPAYLGQPSTFARGSAISSYRAAARIEGAYAAFDAIGQGLSPRELAARQSD</sequence>
<evidence type="ECO:0000313" key="8">
    <source>
        <dbReference type="Proteomes" id="UP000219331"/>
    </source>
</evidence>
<name>A0A285S833_9HYPH</name>
<dbReference type="Gene3D" id="2.40.40.10">
    <property type="entry name" value="RlpA-like domain"/>
    <property type="match status" value="1"/>
</dbReference>
<dbReference type="GO" id="GO:0071555">
    <property type="term" value="P:cell wall organization"/>
    <property type="evidence" value="ECO:0007669"/>
    <property type="project" value="UniProtKB-KW"/>
</dbReference>
<evidence type="ECO:0000256" key="2">
    <source>
        <dbReference type="ARBA" id="ARBA00023316"/>
    </source>
</evidence>
<evidence type="ECO:0000256" key="1">
    <source>
        <dbReference type="ARBA" id="ARBA00023239"/>
    </source>
</evidence>
<dbReference type="HAMAP" id="MF_02071">
    <property type="entry name" value="RlpA"/>
    <property type="match status" value="1"/>
</dbReference>
<dbReference type="STRING" id="538381.GCA_001696535_00199"/>
<dbReference type="InterPro" id="IPR012997">
    <property type="entry name" value="RplA"/>
</dbReference>